<dbReference type="STRING" id="1046627.BZARG_2778"/>
<dbReference type="eggNOG" id="COG0526">
    <property type="taxonomic scope" value="Bacteria"/>
</dbReference>
<sequence>MRIINLLFGILLLLFNCKQKTEHTNVKIKTPDSINSPKREVKSVYISGETDDPKAFKYVNIIDYSNFNGDKPHGLHVDHKDNIIGISLDSVENPKIMEMMLFGNKFHKPKVFVTPGDSINLVIKNEKLIFNGLNADHYNFYQELDSLDNQWSLIGYKGSFKDYKRKSTELFQKRNNFFERYIKSHKVSKQFINQVRAEIKFEYLYNLIAPRSINSDLPNAYINNLEGLITEFENQSENLEENFLILKDYFGDVEINDFKRVDLINNDYFKRSLTLYIRHYFTQQEYVYYNQVNFDTELNYINNNLEGKIARFARAKVYLDYFQKGFGQDKITNLHFITEIEKYLNQKSEPSYTAAVKEIEEELKLYNFKMPDEILQEKLLTIQGDTIQFKSLLQSSERSKFIVFWIKEDKLYKNCERCVGDILKTRNLQLQMDNDNTEWIYISLTETEQWHKDMIMLKDVMSGLSNYKILGKKSESEMLKYFKFIIRDNHMIELPRHIILDENNNVIFNAVPKAFDMDSFKSLLEKGKIERE</sequence>
<organism evidence="1 2">
    <name type="scientific">Bizionia argentinensis JUB59</name>
    <dbReference type="NCBI Taxonomy" id="1046627"/>
    <lineage>
        <taxon>Bacteria</taxon>
        <taxon>Pseudomonadati</taxon>
        <taxon>Bacteroidota</taxon>
        <taxon>Flavobacteriia</taxon>
        <taxon>Flavobacteriales</taxon>
        <taxon>Flavobacteriaceae</taxon>
        <taxon>Bizionia</taxon>
    </lineage>
</organism>
<evidence type="ECO:0000313" key="1">
    <source>
        <dbReference type="EMBL" id="EGV42806.1"/>
    </source>
</evidence>
<protein>
    <submittedName>
        <fullName evidence="1">Uncharacterized protein</fullName>
    </submittedName>
</protein>
<dbReference type="OrthoDB" id="1098640at2"/>
<dbReference type="PATRIC" id="fig|1046627.3.peg.2255"/>
<dbReference type="RefSeq" id="WP_008638457.1">
    <property type="nucleotide sequence ID" value="NZ_AFXZ01000042.1"/>
</dbReference>
<dbReference type="EMBL" id="AFXZ01000042">
    <property type="protein sequence ID" value="EGV42806.1"/>
    <property type="molecule type" value="Genomic_DNA"/>
</dbReference>
<dbReference type="Proteomes" id="UP000003730">
    <property type="component" value="Unassembled WGS sequence"/>
</dbReference>
<accession>G2EFG6</accession>
<name>G2EFG6_9FLAO</name>
<dbReference type="AlphaFoldDB" id="G2EFG6"/>
<keyword evidence="2" id="KW-1185">Reference proteome</keyword>
<proteinExistence type="predicted"/>
<gene>
    <name evidence="1" type="ORF">BZARG_2778</name>
</gene>
<evidence type="ECO:0000313" key="2">
    <source>
        <dbReference type="Proteomes" id="UP000003730"/>
    </source>
</evidence>
<reference evidence="1 2" key="1">
    <citation type="journal article" date="2008" name="Int. J. Syst. Evol. Microbiol.">
        <title>Bizionia argentinensis sp. nov., isolated from surface marine water in Antarctica.</title>
        <authorList>
            <person name="Bercovich A."/>
            <person name="Vazquez S.C."/>
            <person name="Yankilevich P."/>
            <person name="Coria S.H."/>
            <person name="Foti M."/>
            <person name="Hernandez E."/>
            <person name="Vidal A."/>
            <person name="Ruberto L."/>
            <person name="Melo C."/>
            <person name="Marenssi S."/>
            <person name="Criscuolo M."/>
            <person name="Memoli M."/>
            <person name="Arguelles M."/>
            <person name="Mac Cormack W.P."/>
        </authorList>
    </citation>
    <scope>NUCLEOTIDE SEQUENCE [LARGE SCALE GENOMIC DNA]</scope>
    <source>
        <strain evidence="1 2">JUB59</strain>
    </source>
</reference>
<comment type="caution">
    <text evidence="1">The sequence shown here is derived from an EMBL/GenBank/DDBJ whole genome shotgun (WGS) entry which is preliminary data.</text>
</comment>